<name>Q0ATW8_SYNWW</name>
<dbReference type="InterPro" id="IPR040198">
    <property type="entry name" value="Fido_containing"/>
</dbReference>
<evidence type="ECO:0000259" key="3">
    <source>
        <dbReference type="PROSITE" id="PS51459"/>
    </source>
</evidence>
<dbReference type="AlphaFoldDB" id="Q0ATW8"/>
<dbReference type="InterPro" id="IPR003812">
    <property type="entry name" value="Fido"/>
</dbReference>
<dbReference type="Gene3D" id="1.10.3290.10">
    <property type="entry name" value="Fido-like domain"/>
    <property type="match status" value="1"/>
</dbReference>
<sequence>MMSFREDKLLATNVPMRIVSLISKINEYKGKQVLYNQQAPEVLNTLKNVAIIQSTRASNSLEGITIKDTRLIDIMQNKVQPANRSEGEIAGYRDVLATIHSSYDAIPVKPSILLQFHRDLYRFISLEGGSWKNSDNAIEEVYPDGSKFVRFNPVSSFATPGAIEELCKFYNQYSNSGEIDSLMLISATILDFLCIHPFCDGNGRMARLLTLLLLYKEGYEVGRFISLEQIIEESKDAYYDTLYQSSQNWHEGKHDLLIWSEYLLGIILAAYKELMDRVGKVSRARGNKAMRVEETIDHFVSNFSINDIRRRCPDISPSTINRVLAKLRDANKIEVLGIGRGAKWKKNY</sequence>
<dbReference type="OrthoDB" id="9813719at2"/>
<dbReference type="SUPFAM" id="SSF140931">
    <property type="entry name" value="Fic-like"/>
    <property type="match status" value="1"/>
</dbReference>
<feature type="binding site" evidence="2">
    <location>
        <begin position="200"/>
        <end position="207"/>
    </location>
    <ligand>
        <name>ATP</name>
        <dbReference type="ChEBI" id="CHEBI:30616"/>
    </ligand>
</feature>
<dbReference type="PANTHER" id="PTHR13504:SF33">
    <property type="entry name" value="FIC FAMILY PROTEIN"/>
    <property type="match status" value="1"/>
</dbReference>
<dbReference type="Proteomes" id="UP000001968">
    <property type="component" value="Chromosome"/>
</dbReference>
<evidence type="ECO:0000313" key="5">
    <source>
        <dbReference type="Proteomes" id="UP000001968"/>
    </source>
</evidence>
<reference evidence="5" key="1">
    <citation type="journal article" date="2010" name="Environ. Microbiol.">
        <title>The genome of Syntrophomonas wolfei: new insights into syntrophic metabolism and biohydrogen production.</title>
        <authorList>
            <person name="Sieber J.R."/>
            <person name="Sims D.R."/>
            <person name="Han C."/>
            <person name="Kim E."/>
            <person name="Lykidis A."/>
            <person name="Lapidus A.L."/>
            <person name="McDonnald E."/>
            <person name="Rohlin L."/>
            <person name="Culley D.E."/>
            <person name="Gunsalus R."/>
            <person name="McInerney M.J."/>
        </authorList>
    </citation>
    <scope>NUCLEOTIDE SEQUENCE [LARGE SCALE GENOMIC DNA]</scope>
    <source>
        <strain evidence="5">DSM 2245B / Goettingen</strain>
    </source>
</reference>
<evidence type="ECO:0000256" key="2">
    <source>
        <dbReference type="PIRSR" id="PIRSR640198-2"/>
    </source>
</evidence>
<evidence type="ECO:0000313" key="4">
    <source>
        <dbReference type="EMBL" id="ABI69836.1"/>
    </source>
</evidence>
<feature type="active site" evidence="1">
    <location>
        <position position="196"/>
    </location>
</feature>
<feature type="binding site" evidence="2">
    <location>
        <begin position="238"/>
        <end position="239"/>
    </location>
    <ligand>
        <name>ATP</name>
        <dbReference type="ChEBI" id="CHEBI:30616"/>
    </ligand>
</feature>
<gene>
    <name evidence="4" type="ordered locus">Swol_2548</name>
</gene>
<dbReference type="KEGG" id="swo:Swol_2548"/>
<dbReference type="Pfam" id="PF02661">
    <property type="entry name" value="Fic"/>
    <property type="match status" value="1"/>
</dbReference>
<dbReference type="InterPro" id="IPR036597">
    <property type="entry name" value="Fido-like_dom_sf"/>
</dbReference>
<dbReference type="PROSITE" id="PS51459">
    <property type="entry name" value="FIDO"/>
    <property type="match status" value="1"/>
</dbReference>
<keyword evidence="2" id="KW-0067">ATP-binding</keyword>
<dbReference type="GO" id="GO:0005524">
    <property type="term" value="F:ATP binding"/>
    <property type="evidence" value="ECO:0007669"/>
    <property type="project" value="UniProtKB-KW"/>
</dbReference>
<evidence type="ECO:0000256" key="1">
    <source>
        <dbReference type="PIRSR" id="PIRSR640198-1"/>
    </source>
</evidence>
<feature type="domain" description="Fido" evidence="3">
    <location>
        <begin position="108"/>
        <end position="265"/>
    </location>
</feature>
<dbReference type="EMBL" id="CP000448">
    <property type="protein sequence ID" value="ABI69836.1"/>
    <property type="molecule type" value="Genomic_DNA"/>
</dbReference>
<protein>
    <recommendedName>
        <fullName evidence="3">Fido domain-containing protein</fullName>
    </recommendedName>
</protein>
<dbReference type="HOGENOM" id="CLU_046381_0_0_9"/>
<accession>Q0ATW8</accession>
<proteinExistence type="predicted"/>
<dbReference type="eggNOG" id="COG3177">
    <property type="taxonomic scope" value="Bacteria"/>
</dbReference>
<keyword evidence="5" id="KW-1185">Reference proteome</keyword>
<dbReference type="STRING" id="335541.Swol_2548"/>
<keyword evidence="2" id="KW-0547">Nucleotide-binding</keyword>
<organism evidence="4 5">
    <name type="scientific">Syntrophomonas wolfei subsp. wolfei (strain DSM 2245B / Goettingen)</name>
    <dbReference type="NCBI Taxonomy" id="335541"/>
    <lineage>
        <taxon>Bacteria</taxon>
        <taxon>Bacillati</taxon>
        <taxon>Bacillota</taxon>
        <taxon>Clostridia</taxon>
        <taxon>Eubacteriales</taxon>
        <taxon>Syntrophomonadaceae</taxon>
        <taxon>Syntrophomonas</taxon>
    </lineage>
</organism>
<dbReference type="PANTHER" id="PTHR13504">
    <property type="entry name" value="FIDO DOMAIN-CONTAINING PROTEIN DDB_G0283145"/>
    <property type="match status" value="1"/>
</dbReference>